<name>A0A540K855_MALBA</name>
<evidence type="ECO:0000313" key="2">
    <source>
        <dbReference type="EMBL" id="TQD70417.1"/>
    </source>
</evidence>
<gene>
    <name evidence="1" type="ORF">C1H46_044048</name>
    <name evidence="2" type="ORF">C1H46_044050</name>
</gene>
<reference evidence="2 3" key="1">
    <citation type="journal article" date="2019" name="G3 (Bethesda)">
        <title>Sequencing of a Wild Apple (Malus baccata) Genome Unravels the Differences Between Cultivated and Wild Apple Species Regarding Disease Resistance and Cold Tolerance.</title>
        <authorList>
            <person name="Chen X."/>
        </authorList>
    </citation>
    <scope>NUCLEOTIDE SEQUENCE [LARGE SCALE GENOMIC DNA]</scope>
    <source>
        <strain evidence="3">cv. Shandingzi</strain>
        <tissue evidence="2">Leaves</tissue>
    </source>
</reference>
<dbReference type="EMBL" id="VIEB01001815">
    <property type="protein sequence ID" value="TQD70417.1"/>
    <property type="molecule type" value="Genomic_DNA"/>
</dbReference>
<protein>
    <submittedName>
        <fullName evidence="2">Uncharacterized protein</fullName>
    </submittedName>
</protein>
<evidence type="ECO:0000313" key="3">
    <source>
        <dbReference type="Proteomes" id="UP000315295"/>
    </source>
</evidence>
<proteinExistence type="predicted"/>
<dbReference type="EMBL" id="VIEB01001815">
    <property type="protein sequence ID" value="TQD70415.1"/>
    <property type="molecule type" value="Genomic_DNA"/>
</dbReference>
<evidence type="ECO:0000313" key="1">
    <source>
        <dbReference type="EMBL" id="TQD70415.1"/>
    </source>
</evidence>
<organism evidence="2 3">
    <name type="scientific">Malus baccata</name>
    <name type="common">Siberian crab apple</name>
    <name type="synonym">Pyrus baccata</name>
    <dbReference type="NCBI Taxonomy" id="106549"/>
    <lineage>
        <taxon>Eukaryota</taxon>
        <taxon>Viridiplantae</taxon>
        <taxon>Streptophyta</taxon>
        <taxon>Embryophyta</taxon>
        <taxon>Tracheophyta</taxon>
        <taxon>Spermatophyta</taxon>
        <taxon>Magnoliopsida</taxon>
        <taxon>eudicotyledons</taxon>
        <taxon>Gunneridae</taxon>
        <taxon>Pentapetalae</taxon>
        <taxon>rosids</taxon>
        <taxon>fabids</taxon>
        <taxon>Rosales</taxon>
        <taxon>Rosaceae</taxon>
        <taxon>Amygdaloideae</taxon>
        <taxon>Maleae</taxon>
        <taxon>Malus</taxon>
    </lineage>
</organism>
<comment type="caution">
    <text evidence="2">The sequence shown here is derived from an EMBL/GenBank/DDBJ whole genome shotgun (WGS) entry which is preliminary data.</text>
</comment>
<dbReference type="AlphaFoldDB" id="A0A540K855"/>
<sequence>MEVKTVTAIRESGKTNANTYWLVVGPARVTASRPLVCQPGYRDAGDMFTCGGMNEPREGGAGGGGERVSEAVLEMRSLALITAEPFRS</sequence>
<accession>A0A540K855</accession>
<dbReference type="Proteomes" id="UP000315295">
    <property type="component" value="Unassembled WGS sequence"/>
</dbReference>
<keyword evidence="3" id="KW-1185">Reference proteome</keyword>